<evidence type="ECO:0000313" key="3">
    <source>
        <dbReference type="EMBL" id="PMD13746.1"/>
    </source>
</evidence>
<feature type="domain" description="DUF7136" evidence="2">
    <location>
        <begin position="47"/>
        <end position="108"/>
    </location>
</feature>
<evidence type="ECO:0000259" key="2">
    <source>
        <dbReference type="Pfam" id="PF23584"/>
    </source>
</evidence>
<gene>
    <name evidence="3" type="ORF">NA56DRAFT_651535</name>
</gene>
<reference evidence="3 4" key="1">
    <citation type="submission" date="2016-05" db="EMBL/GenBank/DDBJ databases">
        <title>A degradative enzymes factory behind the ericoid mycorrhizal symbiosis.</title>
        <authorList>
            <consortium name="DOE Joint Genome Institute"/>
            <person name="Martino E."/>
            <person name="Morin E."/>
            <person name="Grelet G."/>
            <person name="Kuo A."/>
            <person name="Kohler A."/>
            <person name="Daghino S."/>
            <person name="Barry K."/>
            <person name="Choi C."/>
            <person name="Cichocki N."/>
            <person name="Clum A."/>
            <person name="Copeland A."/>
            <person name="Hainaut M."/>
            <person name="Haridas S."/>
            <person name="Labutti K."/>
            <person name="Lindquist E."/>
            <person name="Lipzen A."/>
            <person name="Khouja H.-R."/>
            <person name="Murat C."/>
            <person name="Ohm R."/>
            <person name="Olson A."/>
            <person name="Spatafora J."/>
            <person name="Veneault-Fourrey C."/>
            <person name="Henrissat B."/>
            <person name="Grigoriev I."/>
            <person name="Martin F."/>
            <person name="Perotto S."/>
        </authorList>
    </citation>
    <scope>NUCLEOTIDE SEQUENCE [LARGE SCALE GENOMIC DNA]</scope>
    <source>
        <strain evidence="3 4">UAMH 7357</strain>
    </source>
</reference>
<dbReference type="InterPro" id="IPR055560">
    <property type="entry name" value="DUF7136"/>
</dbReference>
<feature type="compositionally biased region" description="Low complexity" evidence="1">
    <location>
        <begin position="174"/>
        <end position="184"/>
    </location>
</feature>
<proteinExistence type="predicted"/>
<evidence type="ECO:0000313" key="4">
    <source>
        <dbReference type="Proteomes" id="UP000235672"/>
    </source>
</evidence>
<keyword evidence="4" id="KW-1185">Reference proteome</keyword>
<dbReference type="AlphaFoldDB" id="A0A2J6PIN6"/>
<dbReference type="EMBL" id="KZ613528">
    <property type="protein sequence ID" value="PMD13746.1"/>
    <property type="molecule type" value="Genomic_DNA"/>
</dbReference>
<accession>A0A2J6PIN6</accession>
<feature type="compositionally biased region" description="Polar residues" evidence="1">
    <location>
        <begin position="185"/>
        <end position="195"/>
    </location>
</feature>
<protein>
    <recommendedName>
        <fullName evidence="2">DUF7136 domain-containing protein</fullName>
    </recommendedName>
</protein>
<dbReference type="Pfam" id="PF23584">
    <property type="entry name" value="DUF7136"/>
    <property type="match status" value="1"/>
</dbReference>
<feature type="region of interest" description="Disordered" evidence="1">
    <location>
        <begin position="174"/>
        <end position="195"/>
    </location>
</feature>
<organism evidence="3 4">
    <name type="scientific">Hyaloscypha hepaticicola</name>
    <dbReference type="NCBI Taxonomy" id="2082293"/>
    <lineage>
        <taxon>Eukaryota</taxon>
        <taxon>Fungi</taxon>
        <taxon>Dikarya</taxon>
        <taxon>Ascomycota</taxon>
        <taxon>Pezizomycotina</taxon>
        <taxon>Leotiomycetes</taxon>
        <taxon>Helotiales</taxon>
        <taxon>Hyaloscyphaceae</taxon>
        <taxon>Hyaloscypha</taxon>
    </lineage>
</organism>
<sequence>MQCQPGGLDFHWSTHCMKTIIPRTATWSGPSAVSLVLCTPTYTTPTIDATTFFYYGINDTLLPEGDWNVVLSVSMTTCTESSDEITWNSGPVGSTQITFSTANDGTELEELVPQGGGTPGNGLGNVEVHVGSQISSGCPILGTPPQGAIQLAVGSKIISYAPSPTPILGLSTSTTSFVSSTGRSPASSESSTGSVSWISRASLL</sequence>
<evidence type="ECO:0000256" key="1">
    <source>
        <dbReference type="SAM" id="MobiDB-lite"/>
    </source>
</evidence>
<name>A0A2J6PIN6_9HELO</name>
<dbReference type="Proteomes" id="UP000235672">
    <property type="component" value="Unassembled WGS sequence"/>
</dbReference>